<evidence type="ECO:0000256" key="1">
    <source>
        <dbReference type="SAM" id="MobiDB-lite"/>
    </source>
</evidence>
<organism evidence="2 3">
    <name type="scientific">Pristionchus fissidentatus</name>
    <dbReference type="NCBI Taxonomy" id="1538716"/>
    <lineage>
        <taxon>Eukaryota</taxon>
        <taxon>Metazoa</taxon>
        <taxon>Ecdysozoa</taxon>
        <taxon>Nematoda</taxon>
        <taxon>Chromadorea</taxon>
        <taxon>Rhabditida</taxon>
        <taxon>Rhabditina</taxon>
        <taxon>Diplogasteromorpha</taxon>
        <taxon>Diplogasteroidea</taxon>
        <taxon>Neodiplogasteridae</taxon>
        <taxon>Pristionchus</taxon>
    </lineage>
</organism>
<feature type="compositionally biased region" description="Acidic residues" evidence="1">
    <location>
        <begin position="799"/>
        <end position="837"/>
    </location>
</feature>
<feature type="compositionally biased region" description="Acidic residues" evidence="1">
    <location>
        <begin position="685"/>
        <end position="697"/>
    </location>
</feature>
<dbReference type="Proteomes" id="UP001432322">
    <property type="component" value="Unassembled WGS sequence"/>
</dbReference>
<feature type="region of interest" description="Disordered" evidence="1">
    <location>
        <begin position="680"/>
        <end position="758"/>
    </location>
</feature>
<feature type="compositionally biased region" description="Basic and acidic residues" evidence="1">
    <location>
        <begin position="838"/>
        <end position="875"/>
    </location>
</feature>
<feature type="region of interest" description="Disordered" evidence="1">
    <location>
        <begin position="772"/>
        <end position="875"/>
    </location>
</feature>
<evidence type="ECO:0000313" key="2">
    <source>
        <dbReference type="EMBL" id="GMT35861.1"/>
    </source>
</evidence>
<protein>
    <submittedName>
        <fullName evidence="2">Uncharacterized protein</fullName>
    </submittedName>
</protein>
<evidence type="ECO:0000313" key="3">
    <source>
        <dbReference type="Proteomes" id="UP001432322"/>
    </source>
</evidence>
<dbReference type="EMBL" id="BTSY01000007">
    <property type="protein sequence ID" value="GMT35861.1"/>
    <property type="molecule type" value="Genomic_DNA"/>
</dbReference>
<name>A0AAV5WV12_9BILA</name>
<proteinExistence type="predicted"/>
<gene>
    <name evidence="2" type="ORF">PFISCL1PPCAC_27158</name>
</gene>
<sequence>MTSFKLEELHAKLEPWDKARIASNRAMREARFKGDFDKHAARILKMPRFCRADEEIMWLRNYRPDIPKYKTKILEWQVLVKFGISKSAAWRNMRKLLLPPPGQYKKSTDPPHAEVCAHLFHVICIDVMGDDRVMNRIREFVQCFTDEELSRFLHSAAEVARDFIPKYFVGNMLLRPDLIESQKDHIIDQMRGSPIKYGGFERIARLMGGLKFFFYTVEQADVLAESFVREIEDMYAIGEKDPLSKDLDNIGSCARHRANQQKMFNATFPFFKEYSVKRGFCGDTIKSVVDLACVIPTDANHHPIRRILTYAFLYHRRQVPSLEKRKIMGMWMNDFEWDTDLNGEIAPVKDEAFSYHSCFVSLARFINRFDMKSPGFEGAIKQAGGDNMTRLISLALIYDSQYEKALEIIDQFLNSRPYEECPHLYFTRMLALVRLKRFNEAIEIALIALLNAAKNDHTSPNTAPYYTVKRIGDANEAEEEEDEMMDEYLEDNEETVKKEKISTIHLITERDSFYYVSHLLVNLIKSAWNAKEESEDTYCQVLIALLQLDFDRTGKKLFDEVLQSVVKRKKFYAPSLLFNLQNRYIISSFSNVFHQLPLGSVVLCSAMNDKVGQTEDEIAKHNKRVDKLFKRVLIEASDSPTAVMESIRRIVTIHACDIFTGIKGNEEKEFHLPIEFKVESKEEKDDITEEETTNIEVNEEKDGQKKEEEKNGDQEKKDEGIEKEIVEEGEKKEEENKGKRKVDEDKETEVDEKKIKMEEDEEIEVITVKVTEKIQAPSTISEEIEVVTASAEKTKDADEPMEDEPMVNLETTEENELEDEEEMMETDSIESDEEGPQEDAKSKENPEASQEKESDIQEKIDESTKIADKTSTDKQ</sequence>
<reference evidence="2" key="1">
    <citation type="submission" date="2023-10" db="EMBL/GenBank/DDBJ databases">
        <title>Genome assembly of Pristionchus species.</title>
        <authorList>
            <person name="Yoshida K."/>
            <person name="Sommer R.J."/>
        </authorList>
    </citation>
    <scope>NUCLEOTIDE SEQUENCE</scope>
    <source>
        <strain evidence="2">RS5133</strain>
    </source>
</reference>
<dbReference type="AlphaFoldDB" id="A0AAV5WV12"/>
<accession>A0AAV5WV12</accession>
<feature type="compositionally biased region" description="Basic and acidic residues" evidence="1">
    <location>
        <begin position="698"/>
        <end position="744"/>
    </location>
</feature>
<comment type="caution">
    <text evidence="2">The sequence shown here is derived from an EMBL/GenBank/DDBJ whole genome shotgun (WGS) entry which is preliminary data.</text>
</comment>
<keyword evidence="3" id="KW-1185">Reference proteome</keyword>